<protein>
    <submittedName>
        <fullName evidence="1">Uncharacterized protein</fullName>
    </submittedName>
</protein>
<evidence type="ECO:0000313" key="2">
    <source>
        <dbReference type="Proteomes" id="UP000319859"/>
    </source>
</evidence>
<dbReference type="Proteomes" id="UP000319859">
    <property type="component" value="Unassembled WGS sequence"/>
</dbReference>
<evidence type="ECO:0000313" key="1">
    <source>
        <dbReference type="EMBL" id="TWB17241.1"/>
    </source>
</evidence>
<dbReference type="EMBL" id="VITN01000011">
    <property type="protein sequence ID" value="TWB17241.1"/>
    <property type="molecule type" value="Genomic_DNA"/>
</dbReference>
<dbReference type="AlphaFoldDB" id="A0A560F6J1"/>
<gene>
    <name evidence="1" type="ORF">FBZ89_11192</name>
</gene>
<sequence length="54" mass="5943">MTGGLDGSGPETRRRFLRPTLTVTALAFAVDEPRELIGAMRERLPGDNAGRPYR</sequence>
<organism evidence="1 2">
    <name type="scientific">Nitrospirillum amazonense</name>
    <dbReference type="NCBI Taxonomy" id="28077"/>
    <lineage>
        <taxon>Bacteria</taxon>
        <taxon>Pseudomonadati</taxon>
        <taxon>Pseudomonadota</taxon>
        <taxon>Alphaproteobacteria</taxon>
        <taxon>Rhodospirillales</taxon>
        <taxon>Azospirillaceae</taxon>
        <taxon>Nitrospirillum</taxon>
    </lineage>
</organism>
<proteinExistence type="predicted"/>
<reference evidence="1 2" key="1">
    <citation type="submission" date="2019-06" db="EMBL/GenBank/DDBJ databases">
        <title>Genomic Encyclopedia of Type Strains, Phase IV (KMG-V): Genome sequencing to study the core and pangenomes of soil and plant-associated prokaryotes.</title>
        <authorList>
            <person name="Whitman W."/>
        </authorList>
    </citation>
    <scope>NUCLEOTIDE SEQUENCE [LARGE SCALE GENOMIC DNA]</scope>
    <source>
        <strain evidence="1 2">BR 11880</strain>
    </source>
</reference>
<comment type="caution">
    <text evidence="1">The sequence shown here is derived from an EMBL/GenBank/DDBJ whole genome shotgun (WGS) entry which is preliminary data.</text>
</comment>
<accession>A0A560F6J1</accession>
<name>A0A560F6J1_9PROT</name>